<evidence type="ECO:0000256" key="9">
    <source>
        <dbReference type="ARBA" id="ARBA00022692"/>
    </source>
</evidence>
<comment type="pathway">
    <text evidence="2">Cell wall biogenesis; peptidoglycan biosynthesis.</text>
</comment>
<dbReference type="GO" id="GO:0009252">
    <property type="term" value="P:peptidoglycan biosynthetic process"/>
    <property type="evidence" value="ECO:0007669"/>
    <property type="project" value="UniProtKB-KW"/>
</dbReference>
<dbReference type="Gene3D" id="3.40.710.10">
    <property type="entry name" value="DD-peptidase/beta-lactamase superfamily"/>
    <property type="match status" value="1"/>
</dbReference>
<keyword evidence="6" id="KW-0645">Protease</keyword>
<dbReference type="GO" id="GO:0008360">
    <property type="term" value="P:regulation of cell shape"/>
    <property type="evidence" value="ECO:0007669"/>
    <property type="project" value="UniProtKB-KW"/>
</dbReference>
<evidence type="ECO:0000256" key="15">
    <source>
        <dbReference type="ARBA" id="ARBA00023268"/>
    </source>
</evidence>
<evidence type="ECO:0000256" key="3">
    <source>
        <dbReference type="ARBA" id="ARBA00007090"/>
    </source>
</evidence>
<evidence type="ECO:0000256" key="1">
    <source>
        <dbReference type="ARBA" id="ARBA00004370"/>
    </source>
</evidence>
<dbReference type="GO" id="GO:0071555">
    <property type="term" value="P:cell wall organization"/>
    <property type="evidence" value="ECO:0007669"/>
    <property type="project" value="UniProtKB-KW"/>
</dbReference>
<evidence type="ECO:0000256" key="20">
    <source>
        <dbReference type="SAM" id="MobiDB-lite"/>
    </source>
</evidence>
<evidence type="ECO:0000256" key="14">
    <source>
        <dbReference type="ARBA" id="ARBA00023136"/>
    </source>
</evidence>
<feature type="region of interest" description="Disordered" evidence="20">
    <location>
        <begin position="606"/>
        <end position="631"/>
    </location>
</feature>
<feature type="domain" description="Penicillin-binding protein transpeptidase" evidence="22">
    <location>
        <begin position="329"/>
        <end position="565"/>
    </location>
</feature>
<dbReference type="GO" id="GO:0008658">
    <property type="term" value="F:penicillin binding"/>
    <property type="evidence" value="ECO:0007669"/>
    <property type="project" value="InterPro"/>
</dbReference>
<dbReference type="FunFam" id="1.10.3810.10:FF:000003">
    <property type="entry name" value="Penicillin-binding protein 1a"/>
    <property type="match status" value="1"/>
</dbReference>
<dbReference type="GO" id="GO:0008955">
    <property type="term" value="F:peptidoglycan glycosyltransferase activity"/>
    <property type="evidence" value="ECO:0007669"/>
    <property type="project" value="UniProtKB-EC"/>
</dbReference>
<keyword evidence="7" id="KW-0328">Glycosyltransferase</keyword>
<evidence type="ECO:0000256" key="6">
    <source>
        <dbReference type="ARBA" id="ARBA00022670"/>
    </source>
</evidence>
<evidence type="ECO:0000256" key="18">
    <source>
        <dbReference type="ARBA" id="ARBA00049902"/>
    </source>
</evidence>
<dbReference type="GO" id="GO:0016020">
    <property type="term" value="C:membrane"/>
    <property type="evidence" value="ECO:0007669"/>
    <property type="project" value="UniProtKB-SubCell"/>
</dbReference>
<evidence type="ECO:0000256" key="12">
    <source>
        <dbReference type="ARBA" id="ARBA00022984"/>
    </source>
</evidence>
<comment type="caution">
    <text evidence="24">The sequence shown here is derived from an EMBL/GenBank/DDBJ whole genome shotgun (WGS) entry which is preliminary data.</text>
</comment>
<evidence type="ECO:0000256" key="5">
    <source>
        <dbReference type="ARBA" id="ARBA00022645"/>
    </source>
</evidence>
<evidence type="ECO:0000256" key="13">
    <source>
        <dbReference type="ARBA" id="ARBA00022989"/>
    </source>
</evidence>
<dbReference type="Gene3D" id="1.10.3810.10">
    <property type="entry name" value="Biosynthetic peptidoglycan transglycosylase-like"/>
    <property type="match status" value="1"/>
</dbReference>
<dbReference type="GO" id="GO:0006508">
    <property type="term" value="P:proteolysis"/>
    <property type="evidence" value="ECO:0007669"/>
    <property type="project" value="UniProtKB-KW"/>
</dbReference>
<dbReference type="Pfam" id="PF00905">
    <property type="entry name" value="Transpeptidase"/>
    <property type="match status" value="1"/>
</dbReference>
<dbReference type="InterPro" id="IPR001264">
    <property type="entry name" value="Glyco_trans_51"/>
</dbReference>
<evidence type="ECO:0000259" key="22">
    <source>
        <dbReference type="Pfam" id="PF00905"/>
    </source>
</evidence>
<evidence type="ECO:0000256" key="19">
    <source>
        <dbReference type="ARBA" id="ARBA00060592"/>
    </source>
</evidence>
<evidence type="ECO:0000256" key="8">
    <source>
        <dbReference type="ARBA" id="ARBA00022679"/>
    </source>
</evidence>
<feature type="transmembrane region" description="Helical" evidence="21">
    <location>
        <begin position="7"/>
        <end position="30"/>
    </location>
</feature>
<keyword evidence="16" id="KW-0961">Cell wall biogenesis/degradation</keyword>
<evidence type="ECO:0000256" key="10">
    <source>
        <dbReference type="ARBA" id="ARBA00022801"/>
    </source>
</evidence>
<gene>
    <name evidence="24" type="ORF">HYY65_03070</name>
</gene>
<dbReference type="PANTHER" id="PTHR32282">
    <property type="entry name" value="BINDING PROTEIN TRANSPEPTIDASE, PUTATIVE-RELATED"/>
    <property type="match status" value="1"/>
</dbReference>
<evidence type="ECO:0000256" key="4">
    <source>
        <dbReference type="ARBA" id="ARBA00007739"/>
    </source>
</evidence>
<dbReference type="GO" id="GO:0004180">
    <property type="term" value="F:carboxypeptidase activity"/>
    <property type="evidence" value="ECO:0007669"/>
    <property type="project" value="UniProtKB-KW"/>
</dbReference>
<name>A0A932GN11_UNCTE</name>
<comment type="pathway">
    <text evidence="19">Glycan biosynthesis.</text>
</comment>
<organism evidence="24 25">
    <name type="scientific">Tectimicrobiota bacterium</name>
    <dbReference type="NCBI Taxonomy" id="2528274"/>
    <lineage>
        <taxon>Bacteria</taxon>
        <taxon>Pseudomonadati</taxon>
        <taxon>Nitrospinota/Tectimicrobiota group</taxon>
        <taxon>Candidatus Tectimicrobiota</taxon>
    </lineage>
</organism>
<keyword evidence="9 21" id="KW-0812">Transmembrane</keyword>
<evidence type="ECO:0000256" key="7">
    <source>
        <dbReference type="ARBA" id="ARBA00022676"/>
    </source>
</evidence>
<dbReference type="InterPro" id="IPR001460">
    <property type="entry name" value="PCN-bd_Tpept"/>
</dbReference>
<dbReference type="EC" id="2.4.99.28" evidence="17"/>
<dbReference type="GO" id="GO:0030288">
    <property type="term" value="C:outer membrane-bounded periplasmic space"/>
    <property type="evidence" value="ECO:0007669"/>
    <property type="project" value="TreeGrafter"/>
</dbReference>
<keyword evidence="11" id="KW-0133">Cell shape</keyword>
<keyword evidence="5" id="KW-0121">Carboxypeptidase</keyword>
<dbReference type="EMBL" id="JACPSX010000051">
    <property type="protein sequence ID" value="MBI3014052.1"/>
    <property type="molecule type" value="Genomic_DNA"/>
</dbReference>
<comment type="catalytic activity">
    <reaction evidence="18">
        <text>[GlcNAc-(1-&gt;4)-Mur2Ac(oyl-L-Ala-gamma-D-Glu-L-Lys-D-Ala-D-Ala)](n)-di-trans,octa-cis-undecaprenyl diphosphate + beta-D-GlcNAc-(1-&gt;4)-Mur2Ac(oyl-L-Ala-gamma-D-Glu-L-Lys-D-Ala-D-Ala)-di-trans,octa-cis-undecaprenyl diphosphate = [GlcNAc-(1-&gt;4)-Mur2Ac(oyl-L-Ala-gamma-D-Glu-L-Lys-D-Ala-D-Ala)](n+1)-di-trans,octa-cis-undecaprenyl diphosphate + di-trans,octa-cis-undecaprenyl diphosphate + H(+)</text>
        <dbReference type="Rhea" id="RHEA:23708"/>
        <dbReference type="Rhea" id="RHEA-COMP:9602"/>
        <dbReference type="Rhea" id="RHEA-COMP:9603"/>
        <dbReference type="ChEBI" id="CHEBI:15378"/>
        <dbReference type="ChEBI" id="CHEBI:58405"/>
        <dbReference type="ChEBI" id="CHEBI:60033"/>
        <dbReference type="ChEBI" id="CHEBI:78435"/>
        <dbReference type="EC" id="2.4.99.28"/>
    </reaction>
</comment>
<keyword evidence="10" id="KW-0378">Hydrolase</keyword>
<evidence type="ECO:0000313" key="25">
    <source>
        <dbReference type="Proteomes" id="UP000741360"/>
    </source>
</evidence>
<protein>
    <recommendedName>
        <fullName evidence="17">peptidoglycan glycosyltransferase</fullName>
        <ecNumber evidence="17">2.4.99.28</ecNumber>
    </recommendedName>
</protein>
<dbReference type="NCBIfam" id="TIGR02074">
    <property type="entry name" value="PBP_1a_fam"/>
    <property type="match status" value="1"/>
</dbReference>
<dbReference type="InterPro" id="IPR023346">
    <property type="entry name" value="Lysozyme-like_dom_sf"/>
</dbReference>
<reference evidence="24" key="1">
    <citation type="submission" date="2020-07" db="EMBL/GenBank/DDBJ databases">
        <title>Huge and variable diversity of episymbiotic CPR bacteria and DPANN archaea in groundwater ecosystems.</title>
        <authorList>
            <person name="He C.Y."/>
            <person name="Keren R."/>
            <person name="Whittaker M."/>
            <person name="Farag I.F."/>
            <person name="Doudna J."/>
            <person name="Cate J.H.D."/>
            <person name="Banfield J.F."/>
        </authorList>
    </citation>
    <scope>NUCLEOTIDE SEQUENCE</scope>
    <source>
        <strain evidence="24">NC_groundwater_717_Ag_S-0.2um_59_8</strain>
    </source>
</reference>
<evidence type="ECO:0000256" key="21">
    <source>
        <dbReference type="SAM" id="Phobius"/>
    </source>
</evidence>
<keyword evidence="8" id="KW-0808">Transferase</keyword>
<dbReference type="Proteomes" id="UP000741360">
    <property type="component" value="Unassembled WGS sequence"/>
</dbReference>
<dbReference type="SUPFAM" id="SSF56601">
    <property type="entry name" value="beta-lactamase/transpeptidase-like"/>
    <property type="match status" value="1"/>
</dbReference>
<dbReference type="InterPro" id="IPR012338">
    <property type="entry name" value="Beta-lactam/transpept-like"/>
</dbReference>
<dbReference type="AlphaFoldDB" id="A0A932GN11"/>
<comment type="similarity">
    <text evidence="4">In the N-terminal section; belongs to the glycosyltransferase 51 family.</text>
</comment>
<keyword evidence="13 21" id="KW-1133">Transmembrane helix</keyword>
<proteinExistence type="inferred from homology"/>
<evidence type="ECO:0000259" key="23">
    <source>
        <dbReference type="Pfam" id="PF00912"/>
    </source>
</evidence>
<dbReference type="PANTHER" id="PTHR32282:SF27">
    <property type="entry name" value="PENICILLIN-BINDING PROTEIN 1A"/>
    <property type="match status" value="1"/>
</dbReference>
<evidence type="ECO:0000256" key="16">
    <source>
        <dbReference type="ARBA" id="ARBA00023316"/>
    </source>
</evidence>
<dbReference type="InterPro" id="IPR050396">
    <property type="entry name" value="Glycosyltr_51/Transpeptidase"/>
</dbReference>
<evidence type="ECO:0000256" key="17">
    <source>
        <dbReference type="ARBA" id="ARBA00044770"/>
    </source>
</evidence>
<keyword evidence="12" id="KW-0573">Peptidoglycan synthesis</keyword>
<keyword evidence="15" id="KW-0511">Multifunctional enzyme</keyword>
<accession>A0A932GN11</accession>
<comment type="subcellular location">
    <subcellularLocation>
        <location evidence="1">Membrane</location>
    </subcellularLocation>
</comment>
<dbReference type="InterPro" id="IPR036950">
    <property type="entry name" value="PBP_transglycosylase"/>
</dbReference>
<sequence>MNRKLILLYGGILFLAVVAGSIAGLLSAYLRDLPEISTLERYRPSALTTVYAHTGEPIGEFYQERRVVVPLQKIPRILRQAVLASEDARFYEHEGVDLQGILRALWSDLRARRIVEGGSTITQQLTRQLFLSPEKSLGRKIKEAILSLQIETRHAKDEILEFYLNQVYFGSGAYGVEAASRTYFGKRAADLNLGEAALIAGLPKAPSQFSPFLNPERARERQRYVLGRMLALGMITREQAAEASAAPLSLVSPTPTVLAAHFVEGIRQELQDKVGPQKLYRGGLKVYTTLDASLQRAAQEALEKGVTDLERRQAGYRRRMKPSPPPVEGALVAIDPKTGYIRALVGGRDFRQSQFNRVTQALRQPGSAFKPFIYAAALSSGYSPDDLLLDAPVSYVAAPGAPLWKPENYDGKFLGPVPLHQALAESRNVPTVRLLEKVGPNKVIDLARRLGIRSPLQPYLSLALGSSDLTLLEITAAFAAFANEGIWIKPVSWVKITDPAGRILEESQTEVRDSIPAGLAQEMSKLLQGVVEHGTGQFAKVLGQPAAGKTGTTNDFEDAWFIGYSVGLVAGVWVGYDDHRPLGNRETGAKAAGPIWLEFMQQALRKSRSPDTSPSLPAVDSAPLRSAVPMN</sequence>
<comment type="similarity">
    <text evidence="3">In the C-terminal section; belongs to the transpeptidase family.</text>
</comment>
<keyword evidence="14 21" id="KW-0472">Membrane</keyword>
<dbReference type="Pfam" id="PF00912">
    <property type="entry name" value="Transgly"/>
    <property type="match status" value="1"/>
</dbReference>
<dbReference type="SUPFAM" id="SSF53955">
    <property type="entry name" value="Lysozyme-like"/>
    <property type="match status" value="1"/>
</dbReference>
<evidence type="ECO:0000256" key="11">
    <source>
        <dbReference type="ARBA" id="ARBA00022960"/>
    </source>
</evidence>
<feature type="domain" description="Glycosyl transferase family 51" evidence="23">
    <location>
        <begin position="55"/>
        <end position="229"/>
    </location>
</feature>
<evidence type="ECO:0000256" key="2">
    <source>
        <dbReference type="ARBA" id="ARBA00004752"/>
    </source>
</evidence>
<evidence type="ECO:0000313" key="24">
    <source>
        <dbReference type="EMBL" id="MBI3014052.1"/>
    </source>
</evidence>